<evidence type="ECO:0000256" key="4">
    <source>
        <dbReference type="ARBA" id="ARBA00022692"/>
    </source>
</evidence>
<dbReference type="GO" id="GO:0016020">
    <property type="term" value="C:membrane"/>
    <property type="evidence" value="ECO:0007669"/>
    <property type="project" value="UniProtKB-SubCell"/>
</dbReference>
<evidence type="ECO:0000256" key="5">
    <source>
        <dbReference type="ARBA" id="ARBA00022989"/>
    </source>
</evidence>
<feature type="transmembrane region" description="Helical" evidence="7">
    <location>
        <begin position="169"/>
        <end position="191"/>
    </location>
</feature>
<evidence type="ECO:0000256" key="2">
    <source>
        <dbReference type="ARBA" id="ARBA00006595"/>
    </source>
</evidence>
<feature type="transmembrane region" description="Helical" evidence="7">
    <location>
        <begin position="446"/>
        <end position="470"/>
    </location>
</feature>
<evidence type="ECO:0000256" key="7">
    <source>
        <dbReference type="SAM" id="Phobius"/>
    </source>
</evidence>
<feature type="transmembrane region" description="Helical" evidence="7">
    <location>
        <begin position="482"/>
        <end position="504"/>
    </location>
</feature>
<feature type="transmembrane region" description="Helical" evidence="7">
    <location>
        <begin position="203"/>
        <end position="227"/>
    </location>
</feature>
<feature type="transmembrane region" description="Helical" evidence="7">
    <location>
        <begin position="108"/>
        <end position="129"/>
    </location>
</feature>
<evidence type="ECO:0000256" key="1">
    <source>
        <dbReference type="ARBA" id="ARBA00004141"/>
    </source>
</evidence>
<dbReference type="EMBL" id="HBGU01067934">
    <property type="protein sequence ID" value="CAD9528315.1"/>
    <property type="molecule type" value="Transcribed_RNA"/>
</dbReference>
<keyword evidence="6 7" id="KW-0472">Membrane</keyword>
<dbReference type="SUPFAM" id="SSF103473">
    <property type="entry name" value="MFS general substrate transporter"/>
    <property type="match status" value="1"/>
</dbReference>
<feature type="transmembrane region" description="Helical" evidence="7">
    <location>
        <begin position="7"/>
        <end position="31"/>
    </location>
</feature>
<accession>A0A7S2IUC5</accession>
<evidence type="ECO:0000256" key="6">
    <source>
        <dbReference type="ARBA" id="ARBA00023136"/>
    </source>
</evidence>
<dbReference type="InterPro" id="IPR036259">
    <property type="entry name" value="MFS_trans_sf"/>
</dbReference>
<dbReference type="PANTHER" id="PTHR20772:SF2">
    <property type="entry name" value="PROTEIN FMP42"/>
    <property type="match status" value="1"/>
</dbReference>
<sequence>MRNANDMLIVALVAGAIFSMGGVIFGIASLYPVLYYEGALEDTCTGRESSCLERTAEVCPVEGAACAEKCCEGQQVQYTIMSSVALFVADGAMLLYGELADRMGPRYCFGVGACLSWMGFVFLAMAHVIGADWAWYLATFAIGASGPGVFMGCLFLGEKHPHLHGVISAVSASMWDASALVLMLFNLVYFASTGWAQGEPPNASLPFIAGGWLLICVPLGAIAWRALPTLQMINHLRAAGAAGTQPLNENELAEPADVMVSAHMDAEGCVGKDDTSSAAKVDSHAEPEAMSATVEAAGAVQNDAADFFRCFCRKDTLLLLWFMSTYNLKSSFFITTFKDEVFALFNDVDTAERISTIFNLAFPLGGFLTSVVATVILNRLGEREDLYMLLVVVCALVLSFLNLLPYESTQLCAAVLFGPVRTLQWGCYFHFLSLPKRYPPQFVGRLLGYGNLVIAIAGDVPISLLNAFVVGSDIFDSAAARYVAVHAVLQLGLVCALALPWYLGKTLHRSNIHRSEGISPAEDL</sequence>
<reference evidence="8" key="1">
    <citation type="submission" date="2021-01" db="EMBL/GenBank/DDBJ databases">
        <authorList>
            <person name="Corre E."/>
            <person name="Pelletier E."/>
            <person name="Niang G."/>
            <person name="Scheremetjew M."/>
            <person name="Finn R."/>
            <person name="Kale V."/>
            <person name="Holt S."/>
            <person name="Cochrane G."/>
            <person name="Meng A."/>
            <person name="Brown T."/>
            <person name="Cohen L."/>
        </authorList>
    </citation>
    <scope>NUCLEOTIDE SEQUENCE</scope>
    <source>
        <strain evidence="8">UTEX LB 985</strain>
    </source>
</reference>
<feature type="transmembrane region" description="Helical" evidence="7">
    <location>
        <begin position="357"/>
        <end position="377"/>
    </location>
</feature>
<comment type="subcellular location">
    <subcellularLocation>
        <location evidence="1">Membrane</location>
        <topology evidence="1">Multi-pass membrane protein</topology>
    </subcellularLocation>
</comment>
<comment type="similarity">
    <text evidence="2">Belongs to the SLC43A transporter (TC 2.A.1.44) family.</text>
</comment>
<feature type="transmembrane region" description="Helical" evidence="7">
    <location>
        <begin position="78"/>
        <end position="96"/>
    </location>
</feature>
<feature type="transmembrane region" description="Helical" evidence="7">
    <location>
        <begin position="416"/>
        <end position="434"/>
    </location>
</feature>
<evidence type="ECO:0000256" key="3">
    <source>
        <dbReference type="ARBA" id="ARBA00022448"/>
    </source>
</evidence>
<gene>
    <name evidence="8" type="ORF">CBRE1094_LOCUS37038</name>
</gene>
<dbReference type="InterPro" id="IPR052599">
    <property type="entry name" value="SLC43A_AATransporter"/>
</dbReference>
<evidence type="ECO:0000313" key="8">
    <source>
        <dbReference type="EMBL" id="CAD9528315.1"/>
    </source>
</evidence>
<organism evidence="8">
    <name type="scientific">Haptolina brevifila</name>
    <dbReference type="NCBI Taxonomy" id="156173"/>
    <lineage>
        <taxon>Eukaryota</taxon>
        <taxon>Haptista</taxon>
        <taxon>Haptophyta</taxon>
        <taxon>Prymnesiophyceae</taxon>
        <taxon>Prymnesiales</taxon>
        <taxon>Prymnesiaceae</taxon>
        <taxon>Haptolina</taxon>
    </lineage>
</organism>
<keyword evidence="3" id="KW-0813">Transport</keyword>
<name>A0A7S2IUC5_9EUKA</name>
<dbReference type="AlphaFoldDB" id="A0A7S2IUC5"/>
<protein>
    <recommendedName>
        <fullName evidence="9">Major facilitator superfamily (MFS) profile domain-containing protein</fullName>
    </recommendedName>
</protein>
<dbReference type="PANTHER" id="PTHR20772">
    <property type="entry name" value="PROTEIN FMP42"/>
    <property type="match status" value="1"/>
</dbReference>
<feature type="transmembrane region" description="Helical" evidence="7">
    <location>
        <begin position="135"/>
        <end position="157"/>
    </location>
</feature>
<dbReference type="Gene3D" id="1.20.1250.20">
    <property type="entry name" value="MFS general substrate transporter like domains"/>
    <property type="match status" value="1"/>
</dbReference>
<evidence type="ECO:0008006" key="9">
    <source>
        <dbReference type="Google" id="ProtNLM"/>
    </source>
</evidence>
<feature type="transmembrane region" description="Helical" evidence="7">
    <location>
        <begin position="386"/>
        <end position="404"/>
    </location>
</feature>
<proteinExistence type="inferred from homology"/>
<keyword evidence="4 7" id="KW-0812">Transmembrane</keyword>
<keyword evidence="5 7" id="KW-1133">Transmembrane helix</keyword>